<keyword evidence="12" id="KW-0732">Signal</keyword>
<dbReference type="GO" id="GO:0034599">
    <property type="term" value="P:cellular response to oxidative stress"/>
    <property type="evidence" value="ECO:0007669"/>
    <property type="project" value="TreeGrafter"/>
</dbReference>
<evidence type="ECO:0000256" key="7">
    <source>
        <dbReference type="ARBA" id="ARBA00023284"/>
    </source>
</evidence>
<evidence type="ECO:0000256" key="10">
    <source>
        <dbReference type="ARBA" id="ARBA00042639"/>
    </source>
</evidence>
<dbReference type="PANTHER" id="PTHR42801:SF7">
    <property type="entry name" value="SLL1159 PROTEIN"/>
    <property type="match status" value="1"/>
</dbReference>
<evidence type="ECO:0000256" key="6">
    <source>
        <dbReference type="ARBA" id="ARBA00023157"/>
    </source>
</evidence>
<proteinExistence type="inferred from homology"/>
<dbReference type="GO" id="GO:0005737">
    <property type="term" value="C:cytoplasm"/>
    <property type="evidence" value="ECO:0007669"/>
    <property type="project" value="TreeGrafter"/>
</dbReference>
<evidence type="ECO:0000256" key="12">
    <source>
        <dbReference type="SAM" id="SignalP"/>
    </source>
</evidence>
<evidence type="ECO:0000259" key="13">
    <source>
        <dbReference type="PROSITE" id="PS51352"/>
    </source>
</evidence>
<evidence type="ECO:0000256" key="9">
    <source>
        <dbReference type="ARBA" id="ARBA00038489"/>
    </source>
</evidence>
<dbReference type="EMBL" id="CABWMV010000027">
    <property type="protein sequence ID" value="VXD07168.1"/>
    <property type="molecule type" value="Genomic_DNA"/>
</dbReference>
<evidence type="ECO:0000256" key="5">
    <source>
        <dbReference type="ARBA" id="ARBA00023002"/>
    </source>
</evidence>
<dbReference type="InterPro" id="IPR000866">
    <property type="entry name" value="AhpC/TSA"/>
</dbReference>
<dbReference type="EC" id="1.11.1.24" evidence="2"/>
<dbReference type="GO" id="GO:0008379">
    <property type="term" value="F:thioredoxin peroxidase activity"/>
    <property type="evidence" value="ECO:0007669"/>
    <property type="project" value="TreeGrafter"/>
</dbReference>
<evidence type="ECO:0000256" key="1">
    <source>
        <dbReference type="ARBA" id="ARBA00003330"/>
    </source>
</evidence>
<keyword evidence="4" id="KW-0049">Antioxidant</keyword>
<name>A0A654DMJ6_SPHMU</name>
<gene>
    <name evidence="14" type="primary">bcp</name>
    <name evidence="14" type="ORF">SPHINGO8BC_80084</name>
</gene>
<dbReference type="Gene3D" id="3.40.30.10">
    <property type="entry name" value="Glutaredoxin"/>
    <property type="match status" value="1"/>
</dbReference>
<dbReference type="PROSITE" id="PS51352">
    <property type="entry name" value="THIOREDOXIN_2"/>
    <property type="match status" value="1"/>
</dbReference>
<evidence type="ECO:0000313" key="14">
    <source>
        <dbReference type="EMBL" id="VXD07168.1"/>
    </source>
</evidence>
<evidence type="ECO:0000256" key="11">
    <source>
        <dbReference type="ARBA" id="ARBA00049091"/>
    </source>
</evidence>
<feature type="chain" id="PRO_5024789830" description="thioredoxin-dependent peroxiredoxin" evidence="12">
    <location>
        <begin position="33"/>
        <end position="237"/>
    </location>
</feature>
<evidence type="ECO:0000256" key="3">
    <source>
        <dbReference type="ARBA" id="ARBA00022559"/>
    </source>
</evidence>
<sequence>MCCKMKNYIKTKLAAFIALLLFTTCIAGIANAQEPSRMSKADGVIHKIEMKQSPYHIPQNPEDISPLLCGEKIPMAVLFDVSGKRFDLNRAISQKPTILVFYRGGWCPYCIRQLSGLQEAFSGLEEMGYQLIAISTDESEGLMEAAAKEKLSYTLLSDSDLALSKQMGIAYKAPKDYWEMLPKTTGGKDSELLLPVPSVFIVDQTGTIHFEFINPDFKQRLSSNLLLAAASSIKEDL</sequence>
<accession>A0A654DMJ6</accession>
<comment type="similarity">
    <text evidence="9">Belongs to the peroxiredoxin family. BCP/PrxQ subfamily.</text>
</comment>
<organism evidence="14 15">
    <name type="scientific">Sphingobacterium multivorum</name>
    <dbReference type="NCBI Taxonomy" id="28454"/>
    <lineage>
        <taxon>Bacteria</taxon>
        <taxon>Pseudomonadati</taxon>
        <taxon>Bacteroidota</taxon>
        <taxon>Sphingobacteriia</taxon>
        <taxon>Sphingobacteriales</taxon>
        <taxon>Sphingobacteriaceae</taxon>
        <taxon>Sphingobacterium</taxon>
    </lineage>
</organism>
<keyword evidence="6" id="KW-1015">Disulfide bond</keyword>
<evidence type="ECO:0000256" key="2">
    <source>
        <dbReference type="ARBA" id="ARBA00013017"/>
    </source>
</evidence>
<dbReference type="AlphaFoldDB" id="A0A654DMJ6"/>
<comment type="catalytic activity">
    <reaction evidence="11">
        <text>a hydroperoxide + [thioredoxin]-dithiol = an alcohol + [thioredoxin]-disulfide + H2O</text>
        <dbReference type="Rhea" id="RHEA:62620"/>
        <dbReference type="Rhea" id="RHEA-COMP:10698"/>
        <dbReference type="Rhea" id="RHEA-COMP:10700"/>
        <dbReference type="ChEBI" id="CHEBI:15377"/>
        <dbReference type="ChEBI" id="CHEBI:29950"/>
        <dbReference type="ChEBI" id="CHEBI:30879"/>
        <dbReference type="ChEBI" id="CHEBI:35924"/>
        <dbReference type="ChEBI" id="CHEBI:50058"/>
        <dbReference type="EC" id="1.11.1.24"/>
    </reaction>
</comment>
<keyword evidence="5 14" id="KW-0560">Oxidoreductase</keyword>
<dbReference type="InterPro" id="IPR036249">
    <property type="entry name" value="Thioredoxin-like_sf"/>
</dbReference>
<comment type="function">
    <text evidence="1">Thiol-specific peroxidase that catalyzes the reduction of hydrogen peroxide and organic hydroperoxides to water and alcohols, respectively. Plays a role in cell protection against oxidative stress by detoxifying peroxides and as sensor of hydrogen peroxide-mediated signaling events.</text>
</comment>
<dbReference type="PANTHER" id="PTHR42801">
    <property type="entry name" value="THIOREDOXIN-DEPENDENT PEROXIDE REDUCTASE"/>
    <property type="match status" value="1"/>
</dbReference>
<evidence type="ECO:0000256" key="4">
    <source>
        <dbReference type="ARBA" id="ARBA00022862"/>
    </source>
</evidence>
<dbReference type="InterPro" id="IPR050924">
    <property type="entry name" value="Peroxiredoxin_BCP/PrxQ"/>
</dbReference>
<dbReference type="GO" id="GO:0045454">
    <property type="term" value="P:cell redox homeostasis"/>
    <property type="evidence" value="ECO:0007669"/>
    <property type="project" value="TreeGrafter"/>
</dbReference>
<keyword evidence="7" id="KW-0676">Redox-active center</keyword>
<feature type="signal peptide" evidence="12">
    <location>
        <begin position="1"/>
        <end position="32"/>
    </location>
</feature>
<dbReference type="Proteomes" id="UP000432350">
    <property type="component" value="Unassembled WGS sequence"/>
</dbReference>
<reference evidence="14 15" key="1">
    <citation type="submission" date="2019-10" db="EMBL/GenBank/DDBJ databases">
        <authorList>
            <person name="Karimi E."/>
        </authorList>
    </citation>
    <scope>NUCLEOTIDE SEQUENCE [LARGE SCALE GENOMIC DNA]</scope>
    <source>
        <strain evidence="14 15">Sphingobacterium sp. 8BC</strain>
    </source>
</reference>
<evidence type="ECO:0000313" key="15">
    <source>
        <dbReference type="Proteomes" id="UP000432350"/>
    </source>
</evidence>
<evidence type="ECO:0000256" key="8">
    <source>
        <dbReference type="ARBA" id="ARBA00032824"/>
    </source>
</evidence>
<keyword evidence="3 14" id="KW-0575">Peroxidase</keyword>
<feature type="domain" description="Thioredoxin" evidence="13">
    <location>
        <begin position="67"/>
        <end position="235"/>
    </location>
</feature>
<protein>
    <recommendedName>
        <fullName evidence="2">thioredoxin-dependent peroxiredoxin</fullName>
        <ecNumber evidence="2">1.11.1.24</ecNumber>
    </recommendedName>
    <alternativeName>
        <fullName evidence="8">Thioredoxin peroxidase</fullName>
    </alternativeName>
    <alternativeName>
        <fullName evidence="10">Thioredoxin-dependent peroxiredoxin Bcp</fullName>
    </alternativeName>
</protein>
<dbReference type="CDD" id="cd02970">
    <property type="entry name" value="PRX_like2"/>
    <property type="match status" value="1"/>
</dbReference>
<dbReference type="Pfam" id="PF00578">
    <property type="entry name" value="AhpC-TSA"/>
    <property type="match status" value="1"/>
</dbReference>
<dbReference type="SUPFAM" id="SSF52833">
    <property type="entry name" value="Thioredoxin-like"/>
    <property type="match status" value="1"/>
</dbReference>
<dbReference type="InterPro" id="IPR013766">
    <property type="entry name" value="Thioredoxin_domain"/>
</dbReference>